<accession>A0A8J3P3W3</accession>
<reference evidence="1 2" key="1">
    <citation type="submission" date="2021-01" db="EMBL/GenBank/DDBJ databases">
        <title>Whole genome shotgun sequence of Catellatospora citrea NBRC 14495.</title>
        <authorList>
            <person name="Komaki H."/>
            <person name="Tamura T."/>
        </authorList>
    </citation>
    <scope>NUCLEOTIDE SEQUENCE [LARGE SCALE GENOMIC DNA]</scope>
    <source>
        <strain evidence="1 2">NBRC 14495</strain>
    </source>
</reference>
<dbReference type="Proteomes" id="UP000659904">
    <property type="component" value="Unassembled WGS sequence"/>
</dbReference>
<dbReference type="RefSeq" id="WP_120317015.1">
    <property type="nucleotide sequence ID" value="NZ_BONH01000082.1"/>
</dbReference>
<keyword evidence="2" id="KW-1185">Reference proteome</keyword>
<proteinExistence type="predicted"/>
<organism evidence="1 2">
    <name type="scientific">Catellatospora citrea</name>
    <dbReference type="NCBI Taxonomy" id="53366"/>
    <lineage>
        <taxon>Bacteria</taxon>
        <taxon>Bacillati</taxon>
        <taxon>Actinomycetota</taxon>
        <taxon>Actinomycetes</taxon>
        <taxon>Micromonosporales</taxon>
        <taxon>Micromonosporaceae</taxon>
        <taxon>Catellatospora</taxon>
    </lineage>
</organism>
<evidence type="ECO:0000313" key="2">
    <source>
        <dbReference type="Proteomes" id="UP000659904"/>
    </source>
</evidence>
<comment type="caution">
    <text evidence="1">The sequence shown here is derived from an EMBL/GenBank/DDBJ whole genome shotgun (WGS) entry which is preliminary data.</text>
</comment>
<name>A0A8J3P3W3_9ACTN</name>
<gene>
    <name evidence="1" type="ORF">Cci01nite_83360</name>
</gene>
<protein>
    <submittedName>
        <fullName evidence="1">Uncharacterized protein</fullName>
    </submittedName>
</protein>
<dbReference type="AlphaFoldDB" id="A0A8J3P3W3"/>
<evidence type="ECO:0000313" key="1">
    <source>
        <dbReference type="EMBL" id="GIG03243.1"/>
    </source>
</evidence>
<sequence length="87" mass="9566">MSIIRVEAAYHRHTCPADPEPHVVDTRHRVLDVIPGGGCLTPVTVRSGDTTRLIACGRHEPASRQCRACRPVITEVRTEVYDTGAYA</sequence>
<dbReference type="EMBL" id="BONH01000082">
    <property type="protein sequence ID" value="GIG03243.1"/>
    <property type="molecule type" value="Genomic_DNA"/>
</dbReference>